<protein>
    <submittedName>
        <fullName evidence="1">Uncharacterized protein</fullName>
    </submittedName>
</protein>
<gene>
    <name evidence="1" type="ORF">SAMN05216240_2771</name>
</gene>
<dbReference type="GeneID" id="31771712"/>
<proteinExistence type="predicted"/>
<organism evidence="1 2">
    <name type="scientific">Caldicellulosiruptor bescii</name>
    <name type="common">Anaerocellum thermophilum</name>
    <dbReference type="NCBI Taxonomy" id="31899"/>
    <lineage>
        <taxon>Bacteria</taxon>
        <taxon>Bacillati</taxon>
        <taxon>Bacillota</taxon>
        <taxon>Bacillota incertae sedis</taxon>
        <taxon>Caldicellulosiruptorales</taxon>
        <taxon>Caldicellulosiruptoraceae</taxon>
        <taxon>Caldicellulosiruptor</taxon>
    </lineage>
</organism>
<sequence length="289" mass="34914">MNWFCEGFKWQVVEFNYGAELLIKLRNGEEELKIWSIWVYSMLYCATQNRERLTQKLGTREAIKVGEKLNVYVGRDTGYVNWLIQDSHPFPSDIEHWIFPTENYVIEYLGFSPNIVTLEFEKMIEVEEEKVIEGIEFTKMSLEYEKERYKRFKIGIYPKLMSITDITCKGDRLEILMENEIKDYKRKKCYNERVLVTIESGIEAVRITENKRRLLLWLIFWNTKKYDPEDKYFFNVENSEFIRWLEEENGKKFERKVKHYCIFSSTFIVDVISKSKPKIKRLGRKERTI</sequence>
<evidence type="ECO:0000313" key="1">
    <source>
        <dbReference type="EMBL" id="SMR95697.1"/>
    </source>
</evidence>
<dbReference type="RefSeq" id="WP_015906951.1">
    <property type="nucleotide sequence ID" value="NZ_FUZJ01000001.1"/>
</dbReference>
<dbReference type="Proteomes" id="UP000196803">
    <property type="component" value="Unassembled WGS sequence"/>
</dbReference>
<comment type="caution">
    <text evidence="1">The sequence shown here is derived from an EMBL/GenBank/DDBJ whole genome shotgun (WGS) entry which is preliminary data.</text>
</comment>
<name>A0ABY1SBL2_CALBS</name>
<keyword evidence="2" id="KW-1185">Reference proteome</keyword>
<dbReference type="EMBL" id="FXXC01000001">
    <property type="protein sequence ID" value="SMR95697.1"/>
    <property type="molecule type" value="Genomic_DNA"/>
</dbReference>
<accession>A0ABY1SBL2</accession>
<reference evidence="1 2" key="1">
    <citation type="submission" date="2017-05" db="EMBL/GenBank/DDBJ databases">
        <authorList>
            <person name="Varghese N."/>
            <person name="Submissions S."/>
        </authorList>
    </citation>
    <scope>NUCLEOTIDE SEQUENCE [LARGE SCALE GENOMIC DNA]</scope>
    <source>
        <strain evidence="1 2">MACB1020</strain>
    </source>
</reference>
<evidence type="ECO:0000313" key="2">
    <source>
        <dbReference type="Proteomes" id="UP000196803"/>
    </source>
</evidence>